<dbReference type="AlphaFoldDB" id="A0A916QHQ5"/>
<keyword evidence="3" id="KW-1185">Reference proteome</keyword>
<gene>
    <name evidence="2" type="ORF">LCB40_14240</name>
</gene>
<dbReference type="Gene3D" id="3.40.710.10">
    <property type="entry name" value="DD-peptidase/beta-lactamase superfamily"/>
    <property type="match status" value="1"/>
</dbReference>
<protein>
    <recommendedName>
        <fullName evidence="1">Beta-lactamase-related domain-containing protein</fullName>
    </recommendedName>
</protein>
<name>A0A916QHQ5_9LACO</name>
<comment type="caution">
    <text evidence="2">The sequence shown here is derived from an EMBL/GenBank/DDBJ whole genome shotgun (WGS) entry which is preliminary data.</text>
</comment>
<dbReference type="InterPro" id="IPR001466">
    <property type="entry name" value="Beta-lactam-related"/>
</dbReference>
<sequence length="646" mass="69531">MQLNGKNSHLAKALHTKLSQLRAGHGAACAAAVVYQNDLLAECAVGTTGDGEKPASINDLYDIGSITKVYTALAVVRLVQKGKLNLDDPVVKYLPNFKTNDPRSDQITVKMLLNHASGLPGTNLRGSITSGVLHQNYEQENDHYWKLAKLKAAPGAFSVYCNEGFTLAATLVEQVSGMNFMAFLRKEFFEPLGLKSFELADHPSAAKHPLYLLNSQEEYIFVTGAGAMRCTMADNALFGAAFLHPGVISSAEIKLMTTPAGVSFLAHDQMSPNYGLGWDSVGPDSVLDLGPKVFHKGGGTLHFGSYLLVVPKYDLVLSFSTTLDTGLNPVATAYELLNIVGQELDLDLVQIAFNDLAAKKLPAKLAAEYGGIYYGGDTVYRVMFKNDKLQVEQSAETGWQKVPALTDLSYDGSSFVGPKNKVLFEKHGQAVYLLRNNLANGLGLVPIGKKFLTVETLPQAWRNRLGNVYVTCDLNPACLNSGQACGGPFLAKLATFGDGQVVFFTTNAGALTAKPCSDNATAYCLDAPGMGSRESWAPSFKQAGESEVLQLWNYQLLPVDQVPSLQAGQVQLAAYQNAVFATQSGQQLSGKLPKGVYAATISADGKEAATFYLETHPHLVDGYVIFVSEEKKNFSIELAGKESGHE</sequence>
<dbReference type="InterPro" id="IPR012338">
    <property type="entry name" value="Beta-lactam/transpept-like"/>
</dbReference>
<dbReference type="SUPFAM" id="SSF56601">
    <property type="entry name" value="beta-lactamase/transpeptidase-like"/>
    <property type="match status" value="1"/>
</dbReference>
<dbReference type="Proteomes" id="UP000677218">
    <property type="component" value="Unassembled WGS sequence"/>
</dbReference>
<dbReference type="Pfam" id="PF00144">
    <property type="entry name" value="Beta-lactamase"/>
    <property type="match status" value="1"/>
</dbReference>
<evidence type="ECO:0000259" key="1">
    <source>
        <dbReference type="Pfam" id="PF00144"/>
    </source>
</evidence>
<accession>A0A916QHQ5</accession>
<organism evidence="2 3">
    <name type="scientific">Lactobacillus corticis</name>
    <dbReference type="NCBI Taxonomy" id="2201249"/>
    <lineage>
        <taxon>Bacteria</taxon>
        <taxon>Bacillati</taxon>
        <taxon>Bacillota</taxon>
        <taxon>Bacilli</taxon>
        <taxon>Lactobacillales</taxon>
        <taxon>Lactobacillaceae</taxon>
        <taxon>Lactobacillus</taxon>
    </lineage>
</organism>
<reference evidence="2" key="1">
    <citation type="submission" date="2020-08" db="EMBL/GenBank/DDBJ databases">
        <title>Taxonomic study for Lactobacillus species isolated from hardwood bark.</title>
        <authorList>
            <person name="Tohno M."/>
            <person name="Tanizawa Y."/>
        </authorList>
    </citation>
    <scope>NUCLEOTIDE SEQUENCE</scope>
    <source>
        <strain evidence="2">B40</strain>
    </source>
</reference>
<evidence type="ECO:0000313" key="2">
    <source>
        <dbReference type="EMBL" id="GFZ27544.1"/>
    </source>
</evidence>
<dbReference type="PANTHER" id="PTHR43283">
    <property type="entry name" value="BETA-LACTAMASE-RELATED"/>
    <property type="match status" value="1"/>
</dbReference>
<evidence type="ECO:0000313" key="3">
    <source>
        <dbReference type="Proteomes" id="UP000677218"/>
    </source>
</evidence>
<feature type="domain" description="Beta-lactamase-related" evidence="1">
    <location>
        <begin position="18"/>
        <end position="334"/>
    </location>
</feature>
<dbReference type="RefSeq" id="WP_212781226.1">
    <property type="nucleotide sequence ID" value="NZ_BMAY01000012.1"/>
</dbReference>
<dbReference type="PANTHER" id="PTHR43283:SF18">
    <property type="match status" value="1"/>
</dbReference>
<proteinExistence type="predicted"/>
<dbReference type="EMBL" id="BMAY01000012">
    <property type="protein sequence ID" value="GFZ27544.1"/>
    <property type="molecule type" value="Genomic_DNA"/>
</dbReference>
<dbReference type="InterPro" id="IPR050789">
    <property type="entry name" value="Diverse_Enzym_Activities"/>
</dbReference>